<accession>A0A8B2U5L9</accession>
<evidence type="ECO:0000313" key="6">
    <source>
        <dbReference type="Proteomes" id="UP000253998"/>
    </source>
</evidence>
<dbReference type="Gene3D" id="3.90.550.10">
    <property type="entry name" value="Spore Coat Polysaccharide Biosynthesis Protein SpsA, Chain A"/>
    <property type="match status" value="1"/>
</dbReference>
<protein>
    <submittedName>
        <fullName evidence="5">CTP--phosphocholine cytidylyltransferase</fullName>
    </submittedName>
</protein>
<sequence length="229" mass="26942">MNAIILAAGLGSRFKEVTKETHKALLPINGIPNIERTIQYLKKANINDITIVTGYLSEKFYYLKDKYGCKLIYNNKYKDYNNIYSFYVAKDDFKNSFIIDSDVVLFKNIFIKKPNKSSYFVINRPKSNDKEWVPVVDNGKIKEIIITNDYLPSLLGISYWIENDSNKIKQRLNEYISNEKLENQKLYWDNIPMDIIKEIDVTTIKLSLDDAYEMDNLEHYNFILNKIKD</sequence>
<dbReference type="PANTHER" id="PTHR43584">
    <property type="entry name" value="NUCLEOTIDYL TRANSFERASE"/>
    <property type="match status" value="1"/>
</dbReference>
<reference evidence="5 6" key="1">
    <citation type="submission" date="2018-05" db="EMBL/GenBank/DDBJ databases">
        <title>Draft Genome Sequences for a Diverse set of 7 Haemophilus Species.</title>
        <authorList>
            <person name="Nichols M."/>
            <person name="Topaz N."/>
            <person name="Wang X."/>
            <person name="Wang X."/>
            <person name="Boxrud D."/>
        </authorList>
    </citation>
    <scope>NUCLEOTIDE SEQUENCE [LARGE SCALE GENOMIC DNA]</scope>
    <source>
        <strain evidence="5 6">C2001002503</strain>
    </source>
</reference>
<dbReference type="SUPFAM" id="SSF53448">
    <property type="entry name" value="Nucleotide-diphospho-sugar transferases"/>
    <property type="match status" value="1"/>
</dbReference>
<dbReference type="GO" id="GO:0016779">
    <property type="term" value="F:nucleotidyltransferase activity"/>
    <property type="evidence" value="ECO:0007669"/>
    <property type="project" value="UniProtKB-KW"/>
</dbReference>
<organism evidence="5 6">
    <name type="scientific">Aggregatibacter segnis</name>
    <dbReference type="NCBI Taxonomy" id="739"/>
    <lineage>
        <taxon>Bacteria</taxon>
        <taxon>Pseudomonadati</taxon>
        <taxon>Pseudomonadota</taxon>
        <taxon>Gammaproteobacteria</taxon>
        <taxon>Pasteurellales</taxon>
        <taxon>Pasteurellaceae</taxon>
        <taxon>Aggregatibacter</taxon>
    </lineage>
</organism>
<gene>
    <name evidence="5" type="ORF">DPV83_05205</name>
</gene>
<feature type="domain" description="MobA-like NTP transferase" evidence="4">
    <location>
        <begin position="3"/>
        <end position="90"/>
    </location>
</feature>
<dbReference type="CDD" id="cd02523">
    <property type="entry name" value="PC_cytidylyltransferase"/>
    <property type="match status" value="1"/>
</dbReference>
<dbReference type="RefSeq" id="WP_111295633.1">
    <property type="nucleotide sequence ID" value="NZ_QEPM01000003.1"/>
</dbReference>
<dbReference type="InterPro" id="IPR029044">
    <property type="entry name" value="Nucleotide-diphossugar_trans"/>
</dbReference>
<dbReference type="EMBL" id="QEPM01000003">
    <property type="protein sequence ID" value="RDE71096.1"/>
    <property type="molecule type" value="Genomic_DNA"/>
</dbReference>
<name>A0A8B2U5L9_9PAST</name>
<dbReference type="PANTHER" id="PTHR43584:SF5">
    <property type="entry name" value="PROTEIN LICC"/>
    <property type="match status" value="1"/>
</dbReference>
<keyword evidence="1 5" id="KW-0808">Transferase</keyword>
<keyword evidence="3" id="KW-0460">Magnesium</keyword>
<evidence type="ECO:0000256" key="2">
    <source>
        <dbReference type="ARBA" id="ARBA00022695"/>
    </source>
</evidence>
<dbReference type="PIRSF" id="PIRSF037382">
    <property type="entry name" value="CCT_LicC"/>
    <property type="match status" value="1"/>
</dbReference>
<evidence type="ECO:0000313" key="5">
    <source>
        <dbReference type="EMBL" id="RDE71096.1"/>
    </source>
</evidence>
<dbReference type="AlphaFoldDB" id="A0A8B2U5L9"/>
<dbReference type="Pfam" id="PF12804">
    <property type="entry name" value="NTP_transf_3"/>
    <property type="match status" value="1"/>
</dbReference>
<dbReference type="InterPro" id="IPR017189">
    <property type="entry name" value="CTP-phospocholine_CTT"/>
</dbReference>
<evidence type="ECO:0000256" key="3">
    <source>
        <dbReference type="ARBA" id="ARBA00022842"/>
    </source>
</evidence>
<dbReference type="InterPro" id="IPR025877">
    <property type="entry name" value="MobA-like_NTP_Trfase"/>
</dbReference>
<dbReference type="Proteomes" id="UP000253998">
    <property type="component" value="Unassembled WGS sequence"/>
</dbReference>
<dbReference type="InterPro" id="IPR050065">
    <property type="entry name" value="GlmU-like"/>
</dbReference>
<keyword evidence="2 5" id="KW-0548">Nucleotidyltransferase</keyword>
<proteinExistence type="predicted"/>
<evidence type="ECO:0000256" key="1">
    <source>
        <dbReference type="ARBA" id="ARBA00022679"/>
    </source>
</evidence>
<comment type="caution">
    <text evidence="5">The sequence shown here is derived from an EMBL/GenBank/DDBJ whole genome shotgun (WGS) entry which is preliminary data.</text>
</comment>
<evidence type="ECO:0000259" key="4">
    <source>
        <dbReference type="Pfam" id="PF12804"/>
    </source>
</evidence>